<feature type="domain" description="N-acetyltransferase" evidence="1">
    <location>
        <begin position="381"/>
        <end position="533"/>
    </location>
</feature>
<keyword evidence="3" id="KW-1185">Reference proteome</keyword>
<evidence type="ECO:0000313" key="3">
    <source>
        <dbReference type="Proteomes" id="UP001597371"/>
    </source>
</evidence>
<organism evidence="2 3">
    <name type="scientific">Aureimonas populi</name>
    <dbReference type="NCBI Taxonomy" id="1701758"/>
    <lineage>
        <taxon>Bacteria</taxon>
        <taxon>Pseudomonadati</taxon>
        <taxon>Pseudomonadota</taxon>
        <taxon>Alphaproteobacteria</taxon>
        <taxon>Hyphomicrobiales</taxon>
        <taxon>Aurantimonadaceae</taxon>
        <taxon>Aureimonas</taxon>
    </lineage>
</organism>
<dbReference type="SUPFAM" id="SSF53756">
    <property type="entry name" value="UDP-Glycosyltransferase/glycogen phosphorylase"/>
    <property type="match status" value="1"/>
</dbReference>
<dbReference type="InterPro" id="IPR000182">
    <property type="entry name" value="GNAT_dom"/>
</dbReference>
<dbReference type="EMBL" id="JBHUIJ010000013">
    <property type="protein sequence ID" value="MFD2237992.1"/>
    <property type="molecule type" value="Genomic_DNA"/>
</dbReference>
<dbReference type="InterPro" id="IPR020023">
    <property type="entry name" value="PseG"/>
</dbReference>
<dbReference type="RefSeq" id="WP_209739274.1">
    <property type="nucleotide sequence ID" value="NZ_CP072611.1"/>
</dbReference>
<dbReference type="SUPFAM" id="SSF55729">
    <property type="entry name" value="Acyl-CoA N-acyltransferases (Nat)"/>
    <property type="match status" value="1"/>
</dbReference>
<comment type="caution">
    <text evidence="2">The sequence shown here is derived from an EMBL/GenBank/DDBJ whole genome shotgun (WGS) entry which is preliminary data.</text>
</comment>
<gene>
    <name evidence="2" type="primary">pseG</name>
    <name evidence="2" type="ORF">ACFSKQ_11040</name>
</gene>
<dbReference type="Gene3D" id="3.40.630.30">
    <property type="match status" value="1"/>
</dbReference>
<dbReference type="InterPro" id="IPR016181">
    <property type="entry name" value="Acyl_CoA_acyltransferase"/>
</dbReference>
<dbReference type="NCBIfam" id="TIGR03590">
    <property type="entry name" value="PseG"/>
    <property type="match status" value="1"/>
</dbReference>
<name>A0ABW5CPR4_9HYPH</name>
<dbReference type="Pfam" id="PF13302">
    <property type="entry name" value="Acetyltransf_3"/>
    <property type="match status" value="1"/>
</dbReference>
<protein>
    <submittedName>
        <fullName evidence="2">UDP-2,4-diacetamido-2,4, 6-trideoxy-beta-L-altropyranose hydrolase</fullName>
        <ecNumber evidence="2">3.6.1.57</ecNumber>
    </submittedName>
</protein>
<dbReference type="Gene3D" id="3.40.50.2000">
    <property type="entry name" value="Glycogen Phosphorylase B"/>
    <property type="match status" value="1"/>
</dbReference>
<sequence length="540" mass="56735">MSGALPGVPLVAFRADGSVRIGTGHVMRCLTLADALAQRGIACLFVARTIGEGLAERVERSGHRLLRLAGDGPAADGAPYGEWLGTSEAHDVRATAEALAGTSPLAIVVDHYALGEAWERELQAAFGAPLLALDDLSRPHAAHVLVDPTFGKDDASYDGLLPEGARRLVGASYALLRPDFARLRAGSLARRDLAFSQGEPARDVLVSMGGADEQDATGWVLEGLEPLARARGLRLHALVGAAYPHGERLHSRAARLGGLLEIHHDVWDMAEFLSRMDLAVGAAGGSAWERCCLGLPTVNLVLADNQRTIALMLSQAGAAKDGGAFEPAADPAAWAARHVEPLLAAGALGPVSERARLVADGHGVQRVLSALLADGVRALPFALRKARMEDAALLYEWQCDPRTRRYAVNPAVPAWEEHEAFMARKLADAASSFYVATAGGIACGVVRLDRSGAEAPPLAAGMAWREVSILTAPEFYGCGVASRALTSLKAAHGGEAIVARVLPGNEASRRLFAGAGFATYAPDLLVWSDSRRPDAGNGSK</sequence>
<evidence type="ECO:0000259" key="1">
    <source>
        <dbReference type="PROSITE" id="PS51186"/>
    </source>
</evidence>
<dbReference type="EC" id="3.6.1.57" evidence="2"/>
<dbReference type="PROSITE" id="PS51186">
    <property type="entry name" value="GNAT"/>
    <property type="match status" value="1"/>
</dbReference>
<proteinExistence type="predicted"/>
<accession>A0ABW5CPR4</accession>
<reference evidence="3" key="1">
    <citation type="journal article" date="2019" name="Int. J. Syst. Evol. Microbiol.">
        <title>The Global Catalogue of Microorganisms (GCM) 10K type strain sequencing project: providing services to taxonomists for standard genome sequencing and annotation.</title>
        <authorList>
            <consortium name="The Broad Institute Genomics Platform"/>
            <consortium name="The Broad Institute Genome Sequencing Center for Infectious Disease"/>
            <person name="Wu L."/>
            <person name="Ma J."/>
        </authorList>
    </citation>
    <scope>NUCLEOTIDE SEQUENCE [LARGE SCALE GENOMIC DNA]</scope>
    <source>
        <strain evidence="3">ZS-35-S2</strain>
    </source>
</reference>
<keyword evidence="2" id="KW-0378">Hydrolase</keyword>
<dbReference type="Proteomes" id="UP001597371">
    <property type="component" value="Unassembled WGS sequence"/>
</dbReference>
<dbReference type="GO" id="GO:0016787">
    <property type="term" value="F:hydrolase activity"/>
    <property type="evidence" value="ECO:0007669"/>
    <property type="project" value="UniProtKB-KW"/>
</dbReference>
<evidence type="ECO:0000313" key="2">
    <source>
        <dbReference type="EMBL" id="MFD2237992.1"/>
    </source>
</evidence>
<dbReference type="Gene3D" id="3.40.50.11190">
    <property type="match status" value="1"/>
</dbReference>